<dbReference type="NCBIfam" id="TIGR03083">
    <property type="entry name" value="maleylpyruvate isomerase family mycothiol-dependent enzyme"/>
    <property type="match status" value="1"/>
</dbReference>
<accession>A0A077M8Z4</accession>
<sequence>MSRMTVPEPAPELAPDQAIAERYRQVADTFSGTVDGVRDWDAPTPVAEWRARDVVGHLVEWLPGLVSGGSSVIFQPIPDAASDPAEAWRELDRQVRAILEDPAKSAARHTNPHMGESSVAEMMDRFYTPDVFLHRWDLARATGQDHRLDPERVHDMFTGMTAMSEMIRGSGQFGDQQPVPDDADEQEQLMAFLGRDPRWSPPA</sequence>
<dbReference type="Pfam" id="PF11716">
    <property type="entry name" value="MDMPI_N"/>
    <property type="match status" value="1"/>
</dbReference>
<evidence type="ECO:0000313" key="2">
    <source>
        <dbReference type="EMBL" id="CCI52325.1"/>
    </source>
</evidence>
<keyword evidence="3" id="KW-1185">Reference proteome</keyword>
<evidence type="ECO:0000313" key="3">
    <source>
        <dbReference type="Proteomes" id="UP000035720"/>
    </source>
</evidence>
<dbReference type="InterPro" id="IPR017520">
    <property type="entry name" value="CHP03086"/>
</dbReference>
<dbReference type="InterPro" id="IPR034660">
    <property type="entry name" value="DinB/YfiT-like"/>
</dbReference>
<dbReference type="Proteomes" id="UP000035720">
    <property type="component" value="Unassembled WGS sequence"/>
</dbReference>
<name>A0A077M8Z4_9MICO</name>
<dbReference type="STRING" id="1193518.BN13_160007"/>
<reference evidence="2 3" key="1">
    <citation type="journal article" date="2013" name="ISME J.">
        <title>A metabolic model for members of the genus Tetrasphaera involved in enhanced biological phosphorus removal.</title>
        <authorList>
            <person name="Kristiansen R."/>
            <person name="Nguyen H.T.T."/>
            <person name="Saunders A.M."/>
            <person name="Nielsen J.L."/>
            <person name="Wimmer R."/>
            <person name="Le V.Q."/>
            <person name="McIlroy S.J."/>
            <person name="Petrovski S."/>
            <person name="Seviour R.J."/>
            <person name="Calteau A."/>
            <person name="Nielsen K.L."/>
            <person name="Nielsen P.H."/>
        </authorList>
    </citation>
    <scope>NUCLEOTIDE SEQUENCE [LARGE SCALE GENOMIC DNA]</scope>
    <source>
        <strain evidence="2 3">Ben 74</strain>
    </source>
</reference>
<organism evidence="2 3">
    <name type="scientific">Nostocoides jenkinsii Ben 74</name>
    <dbReference type="NCBI Taxonomy" id="1193518"/>
    <lineage>
        <taxon>Bacteria</taxon>
        <taxon>Bacillati</taxon>
        <taxon>Actinomycetota</taxon>
        <taxon>Actinomycetes</taxon>
        <taxon>Micrococcales</taxon>
        <taxon>Intrasporangiaceae</taxon>
        <taxon>Nostocoides</taxon>
    </lineage>
</organism>
<gene>
    <name evidence="2" type="ORF">BN13_160007</name>
</gene>
<dbReference type="InterPro" id="IPR017517">
    <property type="entry name" value="Maleyloyr_isom"/>
</dbReference>
<proteinExistence type="predicted"/>
<feature type="domain" description="Mycothiol-dependent maleylpyruvate isomerase metal-binding" evidence="1">
    <location>
        <begin position="24"/>
        <end position="139"/>
    </location>
</feature>
<dbReference type="EMBL" id="CAJC01000068">
    <property type="protein sequence ID" value="CCI52325.1"/>
    <property type="molecule type" value="Genomic_DNA"/>
</dbReference>
<dbReference type="GO" id="GO:0046872">
    <property type="term" value="F:metal ion binding"/>
    <property type="evidence" value="ECO:0007669"/>
    <property type="project" value="InterPro"/>
</dbReference>
<dbReference type="InterPro" id="IPR024344">
    <property type="entry name" value="MDMPI_metal-binding"/>
</dbReference>
<evidence type="ECO:0000259" key="1">
    <source>
        <dbReference type="Pfam" id="PF11716"/>
    </source>
</evidence>
<dbReference type="NCBIfam" id="TIGR03086">
    <property type="entry name" value="TIGR03086 family metal-binding protein"/>
    <property type="match status" value="1"/>
</dbReference>
<dbReference type="SUPFAM" id="SSF109854">
    <property type="entry name" value="DinB/YfiT-like putative metalloenzymes"/>
    <property type="match status" value="1"/>
</dbReference>
<comment type="caution">
    <text evidence="2">The sequence shown here is derived from an EMBL/GenBank/DDBJ whole genome shotgun (WGS) entry which is preliminary data.</text>
</comment>
<dbReference type="AlphaFoldDB" id="A0A077M8Z4"/>
<protein>
    <recommendedName>
        <fullName evidence="1">Mycothiol-dependent maleylpyruvate isomerase metal-binding domain-containing protein</fullName>
    </recommendedName>
</protein>